<evidence type="ECO:0000256" key="2">
    <source>
        <dbReference type="ARBA" id="ARBA00022519"/>
    </source>
</evidence>
<dbReference type="RefSeq" id="WP_192038325.1">
    <property type="nucleotide sequence ID" value="NZ_JACYWE010000002.1"/>
</dbReference>
<dbReference type="InterPro" id="IPR011527">
    <property type="entry name" value="ABC1_TM_dom"/>
</dbReference>
<sequence length="565" mass="58882">MKTQRRLDKPGRQRPQQGTDLRPNGNRPTWRDLRRGLALLDIPRDRTLLAILAATITLGSALALAAVSAWLIMRAFAMPPVLDLTVAVVAVRALGISRGVFRYLDRLATHDIALRGTVAARTTLYRRLATGNPRTALAARRGQLLARTGEDIDTLGETVVRVLIPVAVALLLALIAVGGLALISPLAAAILAIALLLSGTVAPALAARAATIREHAADTHRGEHRDATMAVLDHAAELRVTGQLRPALDRAARALRHTDTSIDRAATTTAVASATVPLAIAASVIGSLLIGLELYGNGAIALTSLGILVLLPLAAFEATSALPEAAIHALRARNASHRLLGLLDDAGTGDVAPVASSAPAEGLELRGIQHGWTTPLAPPLDATWPPGSRILGTGSSGTGKTTLLLTLTGLIPPLAGSMEPGWAGAREQSLFLAEDAHIFATTVRDNLLLARGDATDADLLAACEAVGLGEWLATLPDGLGTVLEGGEEALSGGQRRRLLLARAVLSPAPVLLLDEPSEHLDAASAVRVLDALLDRGSGLMDAQRTVIVASHLAPTVEPDEWVRLG</sequence>
<keyword evidence="2" id="KW-0997">Cell inner membrane</keyword>
<dbReference type="InterPro" id="IPR039421">
    <property type="entry name" value="Type_1_exporter"/>
</dbReference>
<keyword evidence="15" id="KW-1185">Reference proteome</keyword>
<name>A0A927JB59_9ACTN</name>
<dbReference type="PANTHER" id="PTHR24221">
    <property type="entry name" value="ATP-BINDING CASSETTE SUB-FAMILY B"/>
    <property type="match status" value="1"/>
</dbReference>
<evidence type="ECO:0000313" key="14">
    <source>
        <dbReference type="EMBL" id="MBD8505873.1"/>
    </source>
</evidence>
<keyword evidence="2" id="KW-1003">Cell membrane</keyword>
<dbReference type="InterPro" id="IPR003439">
    <property type="entry name" value="ABC_transporter-like_ATP-bd"/>
</dbReference>
<evidence type="ECO:0000256" key="8">
    <source>
        <dbReference type="ARBA" id="ARBA00023136"/>
    </source>
</evidence>
<evidence type="ECO:0000256" key="10">
    <source>
        <dbReference type="SAM" id="MobiDB-lite"/>
    </source>
</evidence>
<feature type="domain" description="ABC transporter" evidence="12">
    <location>
        <begin position="358"/>
        <end position="564"/>
    </location>
</feature>
<feature type="domain" description="ABC transmembrane type-1" evidence="13">
    <location>
        <begin position="48"/>
        <end position="331"/>
    </location>
</feature>
<dbReference type="GO" id="GO:0005886">
    <property type="term" value="C:plasma membrane"/>
    <property type="evidence" value="ECO:0007669"/>
    <property type="project" value="UniProtKB-SubCell"/>
</dbReference>
<accession>A0A927JB59</accession>
<keyword evidence="7 11" id="KW-1133">Transmembrane helix</keyword>
<dbReference type="PROSITE" id="PS50893">
    <property type="entry name" value="ABC_TRANSPORTER_2"/>
    <property type="match status" value="1"/>
</dbReference>
<protein>
    <submittedName>
        <fullName evidence="14">Thiol reductant ABC exporter subunit CydC</fullName>
    </submittedName>
</protein>
<comment type="similarity">
    <text evidence="9">Belongs to the ABC transporter superfamily. Siderophore-Fe(3+) uptake transporter (SIUT) (TC 3.A.1.21) family.</text>
</comment>
<dbReference type="GO" id="GO:0140359">
    <property type="term" value="F:ABC-type transporter activity"/>
    <property type="evidence" value="ECO:0007669"/>
    <property type="project" value="InterPro"/>
</dbReference>
<feature type="transmembrane region" description="Helical" evidence="11">
    <location>
        <begin position="162"/>
        <end position="183"/>
    </location>
</feature>
<keyword evidence="8 11" id="KW-0472">Membrane</keyword>
<dbReference type="Gene3D" id="3.40.50.300">
    <property type="entry name" value="P-loop containing nucleotide triphosphate hydrolases"/>
    <property type="match status" value="1"/>
</dbReference>
<evidence type="ECO:0000256" key="1">
    <source>
        <dbReference type="ARBA" id="ARBA00004429"/>
    </source>
</evidence>
<dbReference type="GO" id="GO:0045454">
    <property type="term" value="P:cell redox homeostasis"/>
    <property type="evidence" value="ECO:0007669"/>
    <property type="project" value="InterPro"/>
</dbReference>
<dbReference type="PANTHER" id="PTHR24221:SF654">
    <property type="entry name" value="ATP-BINDING CASSETTE SUB-FAMILY B MEMBER 6"/>
    <property type="match status" value="1"/>
</dbReference>
<dbReference type="PROSITE" id="PS00211">
    <property type="entry name" value="ABC_TRANSPORTER_1"/>
    <property type="match status" value="1"/>
</dbReference>
<keyword evidence="4" id="KW-0547">Nucleotide-binding</keyword>
<reference evidence="14" key="1">
    <citation type="submission" date="2020-09" db="EMBL/GenBank/DDBJ databases">
        <title>Hoyosella lacisalsi sp. nov., a halotolerant actinobacterium isolated from soil of Lake Gudzhirganskoe.</title>
        <authorList>
            <person name="Yang Q."/>
            <person name="Guo P.Y."/>
            <person name="Liu S.W."/>
            <person name="Li F.N."/>
            <person name="Sun C.H."/>
        </authorList>
    </citation>
    <scope>NUCLEOTIDE SEQUENCE</scope>
    <source>
        <strain evidence="14">G463</strain>
    </source>
</reference>
<evidence type="ECO:0000313" key="15">
    <source>
        <dbReference type="Proteomes" id="UP000642993"/>
    </source>
</evidence>
<feature type="transmembrane region" description="Helical" evidence="11">
    <location>
        <begin position="270"/>
        <end position="292"/>
    </location>
</feature>
<dbReference type="GO" id="GO:0005524">
    <property type="term" value="F:ATP binding"/>
    <property type="evidence" value="ECO:0007669"/>
    <property type="project" value="UniProtKB-KW"/>
</dbReference>
<feature type="transmembrane region" description="Helical" evidence="11">
    <location>
        <begin position="84"/>
        <end position="101"/>
    </location>
</feature>
<dbReference type="SUPFAM" id="SSF52540">
    <property type="entry name" value="P-loop containing nucleoside triphosphate hydrolases"/>
    <property type="match status" value="1"/>
</dbReference>
<evidence type="ECO:0000256" key="7">
    <source>
        <dbReference type="ARBA" id="ARBA00022989"/>
    </source>
</evidence>
<dbReference type="GO" id="GO:0034775">
    <property type="term" value="P:glutathione transmembrane transport"/>
    <property type="evidence" value="ECO:0007669"/>
    <property type="project" value="InterPro"/>
</dbReference>
<evidence type="ECO:0000256" key="6">
    <source>
        <dbReference type="ARBA" id="ARBA00022967"/>
    </source>
</evidence>
<dbReference type="SUPFAM" id="SSF90123">
    <property type="entry name" value="ABC transporter transmembrane region"/>
    <property type="match status" value="1"/>
</dbReference>
<evidence type="ECO:0000259" key="13">
    <source>
        <dbReference type="PROSITE" id="PS50929"/>
    </source>
</evidence>
<dbReference type="AlphaFoldDB" id="A0A927JB59"/>
<keyword evidence="5" id="KW-0067">ATP-binding</keyword>
<dbReference type="PROSITE" id="PS50929">
    <property type="entry name" value="ABC_TM1F"/>
    <property type="match status" value="1"/>
</dbReference>
<dbReference type="InterPro" id="IPR017871">
    <property type="entry name" value="ABC_transporter-like_CS"/>
</dbReference>
<dbReference type="GO" id="GO:0034040">
    <property type="term" value="F:ATPase-coupled lipid transmembrane transporter activity"/>
    <property type="evidence" value="ECO:0007669"/>
    <property type="project" value="TreeGrafter"/>
</dbReference>
<comment type="subcellular location">
    <subcellularLocation>
        <location evidence="1">Cell inner membrane</location>
        <topology evidence="1">Multi-pass membrane protein</topology>
    </subcellularLocation>
</comment>
<dbReference type="GO" id="GO:0016887">
    <property type="term" value="F:ATP hydrolysis activity"/>
    <property type="evidence" value="ECO:0007669"/>
    <property type="project" value="InterPro"/>
</dbReference>
<keyword evidence="3 11" id="KW-0812">Transmembrane</keyword>
<gene>
    <name evidence="14" type="primary">cydC</name>
    <name evidence="14" type="ORF">HT102_05170</name>
</gene>
<dbReference type="Pfam" id="PF00005">
    <property type="entry name" value="ABC_tran"/>
    <property type="match status" value="1"/>
</dbReference>
<evidence type="ECO:0000256" key="3">
    <source>
        <dbReference type="ARBA" id="ARBA00022692"/>
    </source>
</evidence>
<keyword evidence="6" id="KW-1278">Translocase</keyword>
<feature type="compositionally biased region" description="Basic and acidic residues" evidence="10">
    <location>
        <begin position="1"/>
        <end position="11"/>
    </location>
</feature>
<proteinExistence type="inferred from homology"/>
<dbReference type="InterPro" id="IPR014223">
    <property type="entry name" value="ABC_CydC/D"/>
</dbReference>
<organism evidence="14 15">
    <name type="scientific">Lolliginicoccus lacisalsi</name>
    <dbReference type="NCBI Taxonomy" id="2742202"/>
    <lineage>
        <taxon>Bacteria</taxon>
        <taxon>Bacillati</taxon>
        <taxon>Actinomycetota</taxon>
        <taxon>Actinomycetes</taxon>
        <taxon>Mycobacteriales</taxon>
        <taxon>Hoyosellaceae</taxon>
        <taxon>Lolliginicoccus</taxon>
    </lineage>
</organism>
<dbReference type="NCBIfam" id="TIGR02868">
    <property type="entry name" value="CydC"/>
    <property type="match status" value="1"/>
</dbReference>
<evidence type="ECO:0000256" key="5">
    <source>
        <dbReference type="ARBA" id="ARBA00022840"/>
    </source>
</evidence>
<dbReference type="Gene3D" id="1.20.1560.10">
    <property type="entry name" value="ABC transporter type 1, transmembrane domain"/>
    <property type="match status" value="1"/>
</dbReference>
<feature type="region of interest" description="Disordered" evidence="10">
    <location>
        <begin position="1"/>
        <end position="28"/>
    </location>
</feature>
<dbReference type="Proteomes" id="UP000642993">
    <property type="component" value="Unassembled WGS sequence"/>
</dbReference>
<feature type="transmembrane region" description="Helical" evidence="11">
    <location>
        <begin position="48"/>
        <end position="72"/>
    </location>
</feature>
<evidence type="ECO:0000259" key="12">
    <source>
        <dbReference type="PROSITE" id="PS50893"/>
    </source>
</evidence>
<evidence type="ECO:0000256" key="9">
    <source>
        <dbReference type="ARBA" id="ARBA00023455"/>
    </source>
</evidence>
<evidence type="ECO:0000256" key="4">
    <source>
        <dbReference type="ARBA" id="ARBA00022741"/>
    </source>
</evidence>
<dbReference type="SMART" id="SM00382">
    <property type="entry name" value="AAA"/>
    <property type="match status" value="1"/>
</dbReference>
<dbReference type="EMBL" id="JACYWE010000002">
    <property type="protein sequence ID" value="MBD8505873.1"/>
    <property type="molecule type" value="Genomic_DNA"/>
</dbReference>
<evidence type="ECO:0000256" key="11">
    <source>
        <dbReference type="SAM" id="Phobius"/>
    </source>
</evidence>
<dbReference type="InterPro" id="IPR036640">
    <property type="entry name" value="ABC1_TM_sf"/>
</dbReference>
<feature type="transmembrane region" description="Helical" evidence="11">
    <location>
        <begin position="189"/>
        <end position="207"/>
    </location>
</feature>
<dbReference type="InterPro" id="IPR003593">
    <property type="entry name" value="AAA+_ATPase"/>
</dbReference>
<comment type="caution">
    <text evidence="14">The sequence shown here is derived from an EMBL/GenBank/DDBJ whole genome shotgun (WGS) entry which is preliminary data.</text>
</comment>
<dbReference type="InterPro" id="IPR027417">
    <property type="entry name" value="P-loop_NTPase"/>
</dbReference>